<dbReference type="Pfam" id="PF10592">
    <property type="entry name" value="AIPR"/>
    <property type="match status" value="1"/>
</dbReference>
<gene>
    <name evidence="2" type="ORF">ACZ76_06960</name>
</gene>
<evidence type="ECO:0000313" key="2">
    <source>
        <dbReference type="EMBL" id="AKP33298.1"/>
    </source>
</evidence>
<dbReference type="EMBL" id="CP011975">
    <property type="protein sequence ID" value="AKP33298.1"/>
    <property type="molecule type" value="Genomic_DNA"/>
</dbReference>
<sequence length="577" mass="65917">MFMASAVLAKRIGRRIFETYSEFIYKDDIAAHDKERDIKITSRCIAAFAIDAFGETNDHKQAGFSVCDGFDDNGIDALYVNHALKTMVIVQSKYDQQASGSIAITDFLRFKDSCTELMDEKFNLFNKLLKRFQSDIHEAITNFDYKILCVYAYTGKKELSDDVNRRITDWEKEINASMGAENIDDRDTYIVRVIPFSLEDMVSYLRKESSHSVVLENVELLQYGMTTEPYEAVFGIISGIQLADWWETYADKLLEKNIRGVLGGKTDVNLSIKDTLNTSPEKFWYFNNGITVLVEDIKKKERKRASIVRDSGNFNFKNASIINGAQTLSTIGMNADSIDEGFLETVKVPIRFIKIAGDDNFAELVTRANNHQNRVTGRDFASQDPEQIRIQNEIFVERNFKYNIHRQDFVDNLTDSVIDLDEALSAIVCFLGDERLLATLKSSRGRFYDNLSGGIYRNVFNPTVSGIFTINVVTLYREIAKEITRETRNSTGKLNAILTHGNYAIAALVMNNYNIKKDTRDIIDFDLTKIPPLVKNISNSTTEYIMVHHPECYIARFFQNKEKIKEILTQTEFSTTI</sequence>
<reference evidence="2 3" key="1">
    <citation type="journal article" date="2015" name="Genome Announc.">
        <title>De Novo Genome Sequence of Yersinia aleksiciae Y159T.</title>
        <authorList>
            <person name="Sprague L.D."/>
            <person name="Neubauer H."/>
        </authorList>
    </citation>
    <scope>NUCLEOTIDE SEQUENCE [LARGE SCALE GENOMIC DNA]</scope>
    <source>
        <strain evidence="2 3">159</strain>
    </source>
</reference>
<dbReference type="InterPro" id="IPR018891">
    <property type="entry name" value="AIPR_C"/>
</dbReference>
<feature type="domain" description="Abortive phage infection protein C-terminal" evidence="1">
    <location>
        <begin position="254"/>
        <end position="486"/>
    </location>
</feature>
<proteinExistence type="predicted"/>
<evidence type="ECO:0000313" key="3">
    <source>
        <dbReference type="Proteomes" id="UP000069914"/>
    </source>
</evidence>
<name>A0ABM5UBV9_YERAE</name>
<protein>
    <recommendedName>
        <fullName evidence="1">Abortive phage infection protein C-terminal domain-containing protein</fullName>
    </recommendedName>
</protein>
<dbReference type="Proteomes" id="UP000069914">
    <property type="component" value="Chromosome"/>
</dbReference>
<keyword evidence="3" id="KW-1185">Reference proteome</keyword>
<organism evidence="2 3">
    <name type="scientific">Yersinia aleksiciae</name>
    <dbReference type="NCBI Taxonomy" id="263819"/>
    <lineage>
        <taxon>Bacteria</taxon>
        <taxon>Pseudomonadati</taxon>
        <taxon>Pseudomonadota</taxon>
        <taxon>Gammaproteobacteria</taxon>
        <taxon>Enterobacterales</taxon>
        <taxon>Yersiniaceae</taxon>
        <taxon>Yersinia</taxon>
    </lineage>
</organism>
<evidence type="ECO:0000259" key="1">
    <source>
        <dbReference type="Pfam" id="PF10592"/>
    </source>
</evidence>
<accession>A0ABM5UBV9</accession>